<dbReference type="InterPro" id="IPR026328">
    <property type="entry name" value="FmdE"/>
</dbReference>
<feature type="domain" description="Formylmethanofuran dehydrogenase subunit E" evidence="1">
    <location>
        <begin position="22"/>
        <end position="157"/>
    </location>
</feature>
<dbReference type="Gene3D" id="3.30.1330.130">
    <property type="match status" value="1"/>
</dbReference>
<dbReference type="PANTHER" id="PTHR39418:SF1">
    <property type="entry name" value="DEHYDROGENASE"/>
    <property type="match status" value="1"/>
</dbReference>
<dbReference type="EMBL" id="FR695872">
    <property type="protein sequence ID" value="CBX29524.1"/>
    <property type="molecule type" value="Genomic_DNA"/>
</dbReference>
<dbReference type="InterPro" id="IPR003814">
    <property type="entry name" value="FmdEsu_dom"/>
</dbReference>
<dbReference type="AlphaFoldDB" id="E1YG30"/>
<organism evidence="2">
    <name type="scientific">uncultured Desulfobacterium sp</name>
    <dbReference type="NCBI Taxonomy" id="201089"/>
    <lineage>
        <taxon>Bacteria</taxon>
        <taxon>Pseudomonadati</taxon>
        <taxon>Thermodesulfobacteriota</taxon>
        <taxon>Desulfobacteria</taxon>
        <taxon>Desulfobacterales</taxon>
        <taxon>Desulfobacteriaceae</taxon>
        <taxon>Desulfobacterium</taxon>
        <taxon>environmental samples</taxon>
    </lineage>
</organism>
<dbReference type="SUPFAM" id="SSF143555">
    <property type="entry name" value="FwdE-like"/>
    <property type="match status" value="1"/>
</dbReference>
<protein>
    <recommendedName>
        <fullName evidence="1">Formylmethanofuran dehydrogenase subunit E domain-containing protein</fullName>
    </recommendedName>
</protein>
<proteinExistence type="predicted"/>
<sequence length="207" mass="22957">MENTSQNDNTLIPLDIKQCVAFHGHLCPGLVYGYIVAKESIRLLDIKHSTDEEVVAVCENDSCAVDGLQVMIGTTAGKGNLIIKDYGKNAYTVANRSTDKAYRFSRITSYNYSGSNKDEFNNLEKALSEGTANEEERRRQKYLKAVDLFSKPFSEVFHTEEIKFSMPPYASLAPSVSCAICGEMTMQTKMVNGKDGKLICIPCSIIK</sequence>
<gene>
    <name evidence="2" type="ORF">N47_J05050</name>
</gene>
<name>E1YG30_9BACT</name>
<dbReference type="PIRSF" id="PIRSF006578">
    <property type="entry name" value="FwdE"/>
    <property type="match status" value="1"/>
</dbReference>
<evidence type="ECO:0000259" key="1">
    <source>
        <dbReference type="Pfam" id="PF02663"/>
    </source>
</evidence>
<dbReference type="PANTHER" id="PTHR39418">
    <property type="entry name" value="DEHYDROGENASE-RELATED"/>
    <property type="match status" value="1"/>
</dbReference>
<reference evidence="2" key="1">
    <citation type="journal article" date="2011" name="Environ. Microbiol.">
        <title>Genomic insights into the metabolic potential of the polycyclic aromatic hydrocarbon degrading sulfate-reducing Deltaproteobacterium N47.</title>
        <authorList>
            <person name="Bergmann F."/>
            <person name="Selesi D."/>
            <person name="Weinmaier T."/>
            <person name="Tischler P."/>
            <person name="Rattei T."/>
            <person name="Meckenstock R.U."/>
        </authorList>
    </citation>
    <scope>NUCLEOTIDE SEQUENCE</scope>
</reference>
<evidence type="ECO:0000313" key="2">
    <source>
        <dbReference type="EMBL" id="CBX29524.1"/>
    </source>
</evidence>
<dbReference type="Pfam" id="PF02663">
    <property type="entry name" value="FmdE"/>
    <property type="match status" value="1"/>
</dbReference>
<accession>E1YG30</accession>
<dbReference type="InterPro" id="IPR053194">
    <property type="entry name" value="tRNA_methyltr_O"/>
</dbReference>